<dbReference type="GO" id="GO:0022857">
    <property type="term" value="F:transmembrane transporter activity"/>
    <property type="evidence" value="ECO:0007669"/>
    <property type="project" value="InterPro"/>
</dbReference>
<comment type="caution">
    <text evidence="8">The sequence shown here is derived from an EMBL/GenBank/DDBJ whole genome shotgun (WGS) entry which is preliminary data.</text>
</comment>
<feature type="transmembrane region" description="Helical" evidence="6">
    <location>
        <begin position="142"/>
        <end position="164"/>
    </location>
</feature>
<feature type="transmembrane region" description="Helical" evidence="6">
    <location>
        <begin position="332"/>
        <end position="360"/>
    </location>
</feature>
<keyword evidence="9" id="KW-1185">Reference proteome</keyword>
<evidence type="ECO:0000259" key="7">
    <source>
        <dbReference type="PROSITE" id="PS50850"/>
    </source>
</evidence>
<feature type="transmembrane region" description="Helical" evidence="6">
    <location>
        <begin position="12"/>
        <end position="30"/>
    </location>
</feature>
<evidence type="ECO:0000256" key="5">
    <source>
        <dbReference type="ARBA" id="ARBA00023136"/>
    </source>
</evidence>
<dbReference type="Pfam" id="PF07690">
    <property type="entry name" value="MFS_1"/>
    <property type="match status" value="1"/>
</dbReference>
<dbReference type="PANTHER" id="PTHR23505:SF79">
    <property type="entry name" value="PROTEIN SPINSTER"/>
    <property type="match status" value="1"/>
</dbReference>
<feature type="transmembrane region" description="Helical" evidence="6">
    <location>
        <begin position="307"/>
        <end position="326"/>
    </location>
</feature>
<feature type="transmembrane region" description="Helical" evidence="6">
    <location>
        <begin position="108"/>
        <end position="130"/>
    </location>
</feature>
<feature type="transmembrane region" description="Helical" evidence="6">
    <location>
        <begin position="405"/>
        <end position="424"/>
    </location>
</feature>
<evidence type="ECO:0000256" key="3">
    <source>
        <dbReference type="ARBA" id="ARBA00022692"/>
    </source>
</evidence>
<sequence length="445" mass="46505">MIRQDGIGQGGASWTMAFVLSAGYVVSFVDRQVLNLLLEQVRIDLAISDVQASLLVGAAFALFYVGAGLPLGVLADRVNRTRLITACLVVWSFMTAACGMAGSFAQLFLARMGVGIGEAGYSPAAVSMIGDQYTRERRSRAMGIYTAAIPLGMGLALIGGGALMQVAPTIAEAFAPVLGPIRPWQVVFVLVALPGLLLAPLIFMLREPPRQGSGERSDGALPRGGVAGYIWARRGTYAPLMCGLSALTVLGIGYGAWIPTLLIRTHGWSVTTIGLCYGLVALICGPLGAYLGGLACDRLLAAGHRDAHWRVLMVCIPMLALCYAIAPLMPSGWLTLAVLVPGTMAGAAPAAAAHAAFVYLTAPHFRARVFATYNFVQNALGLTLGPTLVAILTDYVFLDPAHLRYSMTTVAILAGVAGTVLIALSGGGFRADHPDIDAEPAPLPA</sequence>
<comment type="subcellular location">
    <subcellularLocation>
        <location evidence="1">Membrane</location>
        <topology evidence="1">Multi-pass membrane protein</topology>
    </subcellularLocation>
</comment>
<evidence type="ECO:0000256" key="2">
    <source>
        <dbReference type="ARBA" id="ARBA00022448"/>
    </source>
</evidence>
<dbReference type="SUPFAM" id="SSF103473">
    <property type="entry name" value="MFS general substrate transporter"/>
    <property type="match status" value="1"/>
</dbReference>
<evidence type="ECO:0000313" key="9">
    <source>
        <dbReference type="Proteomes" id="UP000617634"/>
    </source>
</evidence>
<proteinExistence type="predicted"/>
<dbReference type="InterPro" id="IPR020846">
    <property type="entry name" value="MFS_dom"/>
</dbReference>
<dbReference type="InterPro" id="IPR011701">
    <property type="entry name" value="MFS"/>
</dbReference>
<feature type="domain" description="Major facilitator superfamily (MFS) profile" evidence="7">
    <location>
        <begin position="16"/>
        <end position="426"/>
    </location>
</feature>
<gene>
    <name evidence="8" type="ORF">I5E68_16110</name>
</gene>
<evidence type="ECO:0000256" key="6">
    <source>
        <dbReference type="SAM" id="Phobius"/>
    </source>
</evidence>
<dbReference type="InterPro" id="IPR036259">
    <property type="entry name" value="MFS_trans_sf"/>
</dbReference>
<organism evidence="8 9">
    <name type="scientific">Novosphingobium aureum</name>
    <dbReference type="NCBI Taxonomy" id="2792964"/>
    <lineage>
        <taxon>Bacteria</taxon>
        <taxon>Pseudomonadati</taxon>
        <taxon>Pseudomonadota</taxon>
        <taxon>Alphaproteobacteria</taxon>
        <taxon>Sphingomonadales</taxon>
        <taxon>Sphingomonadaceae</taxon>
        <taxon>Novosphingobium</taxon>
    </lineage>
</organism>
<feature type="transmembrane region" description="Helical" evidence="6">
    <location>
        <begin position="50"/>
        <end position="71"/>
    </location>
</feature>
<dbReference type="AlphaFoldDB" id="A0A931HFM1"/>
<feature type="transmembrane region" description="Helical" evidence="6">
    <location>
        <begin position="237"/>
        <end position="258"/>
    </location>
</feature>
<accession>A0A931HFM1</accession>
<keyword evidence="2" id="KW-0813">Transport</keyword>
<dbReference type="GO" id="GO:0016020">
    <property type="term" value="C:membrane"/>
    <property type="evidence" value="ECO:0007669"/>
    <property type="project" value="UniProtKB-SubCell"/>
</dbReference>
<dbReference type="PANTHER" id="PTHR23505">
    <property type="entry name" value="SPINSTER"/>
    <property type="match status" value="1"/>
</dbReference>
<dbReference type="RefSeq" id="WP_197165889.1">
    <property type="nucleotide sequence ID" value="NZ_JADZGI010000003.1"/>
</dbReference>
<evidence type="ECO:0000313" key="8">
    <source>
        <dbReference type="EMBL" id="MBH0114471.1"/>
    </source>
</evidence>
<feature type="transmembrane region" description="Helical" evidence="6">
    <location>
        <begin position="270"/>
        <end position="295"/>
    </location>
</feature>
<feature type="transmembrane region" description="Helical" evidence="6">
    <location>
        <begin position="372"/>
        <end position="393"/>
    </location>
</feature>
<reference evidence="8" key="1">
    <citation type="submission" date="2020-11" db="EMBL/GenBank/DDBJ databases">
        <title>Novosphingobium aureum sp. nov., a marine bacterium isolated from sediment of a salt flat.</title>
        <authorList>
            <person name="Yoo Y."/>
            <person name="Kim J.-J."/>
        </authorList>
    </citation>
    <scope>NUCLEOTIDE SEQUENCE</scope>
    <source>
        <strain evidence="8">YJ-S2-02</strain>
    </source>
</reference>
<dbReference type="Gene3D" id="1.20.1250.20">
    <property type="entry name" value="MFS general substrate transporter like domains"/>
    <property type="match status" value="2"/>
</dbReference>
<feature type="transmembrane region" description="Helical" evidence="6">
    <location>
        <begin position="184"/>
        <end position="205"/>
    </location>
</feature>
<keyword evidence="3 6" id="KW-0812">Transmembrane</keyword>
<protein>
    <submittedName>
        <fullName evidence="8">MFS transporter</fullName>
    </submittedName>
</protein>
<dbReference type="InterPro" id="IPR044770">
    <property type="entry name" value="MFS_spinster-like"/>
</dbReference>
<name>A0A931HFM1_9SPHN</name>
<keyword evidence="5 6" id="KW-0472">Membrane</keyword>
<dbReference type="EMBL" id="JADZGI010000003">
    <property type="protein sequence ID" value="MBH0114471.1"/>
    <property type="molecule type" value="Genomic_DNA"/>
</dbReference>
<keyword evidence="4 6" id="KW-1133">Transmembrane helix</keyword>
<evidence type="ECO:0000256" key="4">
    <source>
        <dbReference type="ARBA" id="ARBA00022989"/>
    </source>
</evidence>
<dbReference type="PROSITE" id="PS50850">
    <property type="entry name" value="MFS"/>
    <property type="match status" value="1"/>
</dbReference>
<evidence type="ECO:0000256" key="1">
    <source>
        <dbReference type="ARBA" id="ARBA00004141"/>
    </source>
</evidence>
<feature type="transmembrane region" description="Helical" evidence="6">
    <location>
        <begin position="83"/>
        <end position="102"/>
    </location>
</feature>
<dbReference type="Proteomes" id="UP000617634">
    <property type="component" value="Unassembled WGS sequence"/>
</dbReference>